<keyword evidence="2" id="KW-1185">Reference proteome</keyword>
<dbReference type="EMBL" id="RBXO01000001">
    <property type="protein sequence ID" value="RKT53572.1"/>
    <property type="molecule type" value="Genomic_DNA"/>
</dbReference>
<gene>
    <name evidence="1" type="ORF">C8E97_2140</name>
</gene>
<comment type="caution">
    <text evidence="1">The sequence shown here is derived from an EMBL/GenBank/DDBJ whole genome shotgun (WGS) entry which is preliminary data.</text>
</comment>
<accession>A0A495VW08</accession>
<protein>
    <submittedName>
        <fullName evidence="1">Uncharacterized protein</fullName>
    </submittedName>
</protein>
<evidence type="ECO:0000313" key="2">
    <source>
        <dbReference type="Proteomes" id="UP000282084"/>
    </source>
</evidence>
<organism evidence="1 2">
    <name type="scientific">Saccharothrix australiensis</name>
    <dbReference type="NCBI Taxonomy" id="2072"/>
    <lineage>
        <taxon>Bacteria</taxon>
        <taxon>Bacillati</taxon>
        <taxon>Actinomycetota</taxon>
        <taxon>Actinomycetes</taxon>
        <taxon>Pseudonocardiales</taxon>
        <taxon>Pseudonocardiaceae</taxon>
        <taxon>Saccharothrix</taxon>
    </lineage>
</organism>
<name>A0A495VW08_9PSEU</name>
<dbReference type="Proteomes" id="UP000282084">
    <property type="component" value="Unassembled WGS sequence"/>
</dbReference>
<reference evidence="1 2" key="1">
    <citation type="submission" date="2018-10" db="EMBL/GenBank/DDBJ databases">
        <title>Sequencing the genomes of 1000 actinobacteria strains.</title>
        <authorList>
            <person name="Klenk H.-P."/>
        </authorList>
    </citation>
    <scope>NUCLEOTIDE SEQUENCE [LARGE SCALE GENOMIC DNA]</scope>
    <source>
        <strain evidence="1 2">DSM 43800</strain>
    </source>
</reference>
<evidence type="ECO:0000313" key="1">
    <source>
        <dbReference type="EMBL" id="RKT53572.1"/>
    </source>
</evidence>
<proteinExistence type="predicted"/>
<sequence>MSACDSFNVDCAVTLKRVYVRIVNPASHLTTHR</sequence>
<dbReference type="AlphaFoldDB" id="A0A495VW08"/>